<comment type="subcellular location">
    <subcellularLocation>
        <location evidence="1">Cell outer membrane</location>
    </subcellularLocation>
</comment>
<evidence type="ECO:0000256" key="4">
    <source>
        <dbReference type="ARBA" id="ARBA00022452"/>
    </source>
</evidence>
<keyword evidence="9" id="KW-1185">Reference proteome</keyword>
<evidence type="ECO:0000256" key="2">
    <source>
        <dbReference type="ARBA" id="ARBA00007613"/>
    </source>
</evidence>
<dbReference type="SUPFAM" id="SSF56954">
    <property type="entry name" value="Outer membrane efflux proteins (OEP)"/>
    <property type="match status" value="1"/>
</dbReference>
<sequence length="226" mass="25980">MKFKKIQNLPNSKKLDFYISDAKKYNLSILADRIKVQEAKKEISVKSAGALPSVNLTANYSLNHNKSNNDAQPYTDINNQYSYNGRENSIQIETNVPIYQGGQISSAVEASKFNYVKFSQDFIKTYRQVITETKQNYNNINDAIYNVQAYADTYKANESVYKEKLAKYKVGTETMNNVLQSISDLYDSKRILQEKRLDYLLESLKLKKSQGTLSDRDLIQVSKLFE</sequence>
<proteinExistence type="inferred from homology"/>
<protein>
    <submittedName>
        <fullName evidence="8">Uncharacterized protein</fullName>
    </submittedName>
</protein>
<keyword evidence="3" id="KW-0813">Transport</keyword>
<organism evidence="8 9">
    <name type="scientific">Paraphotobacterium marinum</name>
    <dbReference type="NCBI Taxonomy" id="1755811"/>
    <lineage>
        <taxon>Bacteria</taxon>
        <taxon>Pseudomonadati</taxon>
        <taxon>Pseudomonadota</taxon>
        <taxon>Gammaproteobacteria</taxon>
        <taxon>Vibrionales</taxon>
        <taxon>Vibrionaceae</taxon>
        <taxon>Paraphotobacterium</taxon>
    </lineage>
</organism>
<dbReference type="Gene3D" id="1.20.1600.10">
    <property type="entry name" value="Outer membrane efflux proteins (OEP)"/>
    <property type="match status" value="1"/>
</dbReference>
<evidence type="ECO:0000256" key="7">
    <source>
        <dbReference type="ARBA" id="ARBA00023237"/>
    </source>
</evidence>
<dbReference type="PANTHER" id="PTHR30026:SF20">
    <property type="entry name" value="OUTER MEMBRANE PROTEIN TOLC"/>
    <property type="match status" value="1"/>
</dbReference>
<dbReference type="PANTHER" id="PTHR30026">
    <property type="entry name" value="OUTER MEMBRANE PROTEIN TOLC"/>
    <property type="match status" value="1"/>
</dbReference>
<comment type="similarity">
    <text evidence="2">Belongs to the outer membrane factor (OMF) (TC 1.B.17) family.</text>
</comment>
<dbReference type="KEGG" id="pmai:CF386_04430"/>
<evidence type="ECO:0000256" key="6">
    <source>
        <dbReference type="ARBA" id="ARBA00023136"/>
    </source>
</evidence>
<keyword evidence="4" id="KW-1134">Transmembrane beta strand</keyword>
<reference evidence="8 9" key="1">
    <citation type="journal article" date="2016" name="Int. J. Syst. Evol. Microbiol.">
        <title>Paraphotobacterium marinum gen. nov., sp. nov., a member of the family Vibrionaceae, isolated from surface seawater.</title>
        <authorList>
            <person name="Huang Z."/>
            <person name="Dong C."/>
            <person name="Shao Z."/>
        </authorList>
    </citation>
    <scope>NUCLEOTIDE SEQUENCE [LARGE SCALE GENOMIC DNA]</scope>
    <source>
        <strain evidence="8 9">NSCS20N07D</strain>
    </source>
</reference>
<dbReference type="GO" id="GO:0015288">
    <property type="term" value="F:porin activity"/>
    <property type="evidence" value="ECO:0007669"/>
    <property type="project" value="TreeGrafter"/>
</dbReference>
<dbReference type="Pfam" id="PF02321">
    <property type="entry name" value="OEP"/>
    <property type="match status" value="1"/>
</dbReference>
<dbReference type="GO" id="GO:0015562">
    <property type="term" value="F:efflux transmembrane transporter activity"/>
    <property type="evidence" value="ECO:0007669"/>
    <property type="project" value="InterPro"/>
</dbReference>
<dbReference type="RefSeq" id="WP_089073222.1">
    <property type="nucleotide sequence ID" value="NZ_CP022355.1"/>
</dbReference>
<evidence type="ECO:0000256" key="1">
    <source>
        <dbReference type="ARBA" id="ARBA00004442"/>
    </source>
</evidence>
<dbReference type="EMBL" id="CP022355">
    <property type="protein sequence ID" value="ASK78314.1"/>
    <property type="molecule type" value="Genomic_DNA"/>
</dbReference>
<dbReference type="AlphaFoldDB" id="A0A220VD40"/>
<keyword evidence="6" id="KW-0472">Membrane</keyword>
<accession>A0A220VD40</accession>
<dbReference type="Proteomes" id="UP000242175">
    <property type="component" value="Chromosome large"/>
</dbReference>
<name>A0A220VD40_9GAMM</name>
<dbReference type="GO" id="GO:0009279">
    <property type="term" value="C:cell outer membrane"/>
    <property type="evidence" value="ECO:0007669"/>
    <property type="project" value="UniProtKB-SubCell"/>
</dbReference>
<dbReference type="InterPro" id="IPR051906">
    <property type="entry name" value="TolC-like"/>
</dbReference>
<evidence type="ECO:0000256" key="3">
    <source>
        <dbReference type="ARBA" id="ARBA00022448"/>
    </source>
</evidence>
<evidence type="ECO:0000256" key="5">
    <source>
        <dbReference type="ARBA" id="ARBA00022692"/>
    </source>
</evidence>
<keyword evidence="7" id="KW-0998">Cell outer membrane</keyword>
<evidence type="ECO:0000313" key="8">
    <source>
        <dbReference type="EMBL" id="ASK78314.1"/>
    </source>
</evidence>
<dbReference type="GO" id="GO:1990281">
    <property type="term" value="C:efflux pump complex"/>
    <property type="evidence" value="ECO:0007669"/>
    <property type="project" value="TreeGrafter"/>
</dbReference>
<dbReference type="InterPro" id="IPR003423">
    <property type="entry name" value="OMP_efflux"/>
</dbReference>
<evidence type="ECO:0000313" key="9">
    <source>
        <dbReference type="Proteomes" id="UP000242175"/>
    </source>
</evidence>
<dbReference type="OrthoDB" id="9813458at2"/>
<keyword evidence="5" id="KW-0812">Transmembrane</keyword>
<gene>
    <name evidence="8" type="ORF">CF386_04430</name>
</gene>